<evidence type="ECO:0000313" key="1">
    <source>
        <dbReference type="EMBL" id="CAD8173389.1"/>
    </source>
</evidence>
<name>A0A8S1VBJ3_PAROT</name>
<evidence type="ECO:0000313" key="2">
    <source>
        <dbReference type="Proteomes" id="UP000683925"/>
    </source>
</evidence>
<proteinExistence type="predicted"/>
<dbReference type="EMBL" id="CAJJDP010000060">
    <property type="protein sequence ID" value="CAD8173389.1"/>
    <property type="molecule type" value="Genomic_DNA"/>
</dbReference>
<dbReference type="AlphaFoldDB" id="A0A8S1VBJ3"/>
<protein>
    <submittedName>
        <fullName evidence="1">Uncharacterized protein</fullName>
    </submittedName>
</protein>
<gene>
    <name evidence="1" type="ORF">POCTA_138.1.T0610300</name>
</gene>
<dbReference type="OMA" id="NDPHEQV"/>
<dbReference type="Proteomes" id="UP000683925">
    <property type="component" value="Unassembled WGS sequence"/>
</dbReference>
<accession>A0A8S1VBJ3</accession>
<sequence length="136" mass="15847">MRISQGKNGEFDSKQVINLYIKISSLFFSKQRYLKINNIIQSELQVQAKMGFTGKITQGLVLHPDNEVWYKVIVQNIFFIHQILLQQIDIQLQDNKHFYVTDIIYQNRGHDSSISVIIASRTGDYVASRQKTYMGF</sequence>
<reference evidence="1" key="1">
    <citation type="submission" date="2021-01" db="EMBL/GenBank/DDBJ databases">
        <authorList>
            <consortium name="Genoscope - CEA"/>
            <person name="William W."/>
        </authorList>
    </citation>
    <scope>NUCLEOTIDE SEQUENCE</scope>
</reference>
<dbReference type="OrthoDB" id="6252103at2759"/>
<organism evidence="1 2">
    <name type="scientific">Paramecium octaurelia</name>
    <dbReference type="NCBI Taxonomy" id="43137"/>
    <lineage>
        <taxon>Eukaryota</taxon>
        <taxon>Sar</taxon>
        <taxon>Alveolata</taxon>
        <taxon>Ciliophora</taxon>
        <taxon>Intramacronucleata</taxon>
        <taxon>Oligohymenophorea</taxon>
        <taxon>Peniculida</taxon>
        <taxon>Parameciidae</taxon>
        <taxon>Paramecium</taxon>
    </lineage>
</organism>
<keyword evidence="2" id="KW-1185">Reference proteome</keyword>
<comment type="caution">
    <text evidence="1">The sequence shown here is derived from an EMBL/GenBank/DDBJ whole genome shotgun (WGS) entry which is preliminary data.</text>
</comment>